<dbReference type="InterPro" id="IPR027417">
    <property type="entry name" value="P-loop_NTPase"/>
</dbReference>
<dbReference type="SUPFAM" id="SSF52540">
    <property type="entry name" value="P-loop containing nucleoside triphosphate hydrolases"/>
    <property type="match status" value="1"/>
</dbReference>
<dbReference type="PANTHER" id="PTHR30121">
    <property type="entry name" value="UNCHARACTERIZED PROTEIN YJGR-RELATED"/>
    <property type="match status" value="1"/>
</dbReference>
<dbReference type="GO" id="GO:0005524">
    <property type="term" value="F:ATP binding"/>
    <property type="evidence" value="ECO:0007669"/>
    <property type="project" value="UniProtKB-KW"/>
</dbReference>
<feature type="region of interest" description="Disordered" evidence="1">
    <location>
        <begin position="103"/>
        <end position="141"/>
    </location>
</feature>
<evidence type="ECO:0000313" key="4">
    <source>
        <dbReference type="Proteomes" id="UP001203972"/>
    </source>
</evidence>
<dbReference type="Proteomes" id="UP001203972">
    <property type="component" value="Unassembled WGS sequence"/>
</dbReference>
<keyword evidence="2" id="KW-1133">Transmembrane helix</keyword>
<dbReference type="InterPro" id="IPR051162">
    <property type="entry name" value="T4SS_component"/>
</dbReference>
<name>A0AAP2UQ80_CLOIN</name>
<dbReference type="Gene3D" id="3.40.50.300">
    <property type="entry name" value="P-loop containing nucleotide triphosphate hydrolases"/>
    <property type="match status" value="1"/>
</dbReference>
<proteinExistence type="predicted"/>
<dbReference type="Gene3D" id="1.10.8.730">
    <property type="match status" value="1"/>
</dbReference>
<evidence type="ECO:0000256" key="1">
    <source>
        <dbReference type="SAM" id="MobiDB-lite"/>
    </source>
</evidence>
<gene>
    <name evidence="3" type="ORF">MKC95_15220</name>
</gene>
<evidence type="ECO:0000313" key="3">
    <source>
        <dbReference type="EMBL" id="MCR0234123.1"/>
    </source>
</evidence>
<dbReference type="AlphaFoldDB" id="A0AAP2UQ80"/>
<keyword evidence="2" id="KW-0812">Transmembrane</keyword>
<organism evidence="3 4">
    <name type="scientific">Clostridium innocuum</name>
    <dbReference type="NCBI Taxonomy" id="1522"/>
    <lineage>
        <taxon>Bacteria</taxon>
        <taxon>Bacillati</taxon>
        <taxon>Bacillota</taxon>
        <taxon>Clostridia</taxon>
        <taxon>Eubacteriales</taxon>
        <taxon>Clostridiaceae</taxon>
        <taxon>Clostridium</taxon>
    </lineage>
</organism>
<keyword evidence="2" id="KW-0472">Membrane</keyword>
<feature type="compositionally biased region" description="Basic residues" evidence="1">
    <location>
        <begin position="116"/>
        <end position="132"/>
    </location>
</feature>
<feature type="transmembrane region" description="Helical" evidence="2">
    <location>
        <begin position="43"/>
        <end position="65"/>
    </location>
</feature>
<comment type="caution">
    <text evidence="3">The sequence shown here is derived from an EMBL/GenBank/DDBJ whole genome shotgun (WGS) entry which is preliminary data.</text>
</comment>
<keyword evidence="3" id="KW-0547">Nucleotide-binding</keyword>
<sequence length="941" mass="109721">MERTDIEKKRYIYPQYVPAQQLMKGLYTGEWAMIAAPPILGLILYNIIGFAIGMMLGLLFFALLFRYEGKRVNLLHEMVSSARYLSSQRYYIKKERELDDEMEAAEEETEQEEGKKAKKKPKKQKKKRKQKRTEKEQRKKKEKVMQELFPFRRIEDALIEMENGDVFLFLRIQANNLDLLSYQEVQNMIRSYSKDIDRDRFKVGYFITDSVFKIGNNIQAIEKAKEKQRIPFLRMLLDQGKYLLQMKKDDANKKMYCIRVLIKEKDRKNLDLDDVKHRIKETYATSLSPIECTKEEIKQMLGVYGNRIFADHYPDSELEVETQGADKGFLLFKKKKTYEELQLPGIYDFKDMIVPVTAEFRPSLARLGTNIVKTYAVSSFLGTTKETNLLARISNIPGVSTSIYINPLSTRVYKSNIRKDMKARRSAIRDDLDQMDYEESAETLAGAYRRVREDSQEMYYISIYFVLSAVNQTAFDNLEETFRSAIEDVSITLDDLKTKQKEAYLAASPIGEDLLGKWIRQNIPSESVANLYPFNEPSLMDPKGLYIGTIVDKKNPILYDPFQYRGTNNNILILGMSGVGKTVLLWLLLQHAACMGAYIRNIDFEGTARDFIEKLGGINIDIAGGNDFIINPLQVRIPYEIRRGILDDYIGEVKSWMRIYKASWNDSLLDLFEEFLRRAYERKHISNSTDFTRLQNTDYPILSDVYQEIVIERDNYDEKESLATKEELRKLLLGMRSAVEGADSGLFNRHTYLGERFHGDGSRQDVFNSVRIINFDFSRMMDTDKSRKLAQWSNIFTYITQFVNNNMSARDDIVVSIDELHEMLKKEYMPIINIISSYERRFRKYNTSLIKATQTMDEVDSDDAEMESKVKPLFSQSATKFLFHLGDIDYDKPRKMMNLTANEIEKLQESRSGKCLVRINKALYDLDVFMPEWFKQVKKDA</sequence>
<evidence type="ECO:0000256" key="2">
    <source>
        <dbReference type="SAM" id="Phobius"/>
    </source>
</evidence>
<dbReference type="PANTHER" id="PTHR30121:SF6">
    <property type="entry name" value="SLR6007 PROTEIN"/>
    <property type="match status" value="1"/>
</dbReference>
<reference evidence="3" key="1">
    <citation type="journal article" date="2022" name="Clin. Infect. Dis.">
        <title>Association between Clostridium innocuum and antibiotic-associated diarrhea in adults and children: A cross-sectional study and comparative genomics analysis.</title>
        <authorList>
            <person name="Cherny K.E."/>
            <person name="Muscat E.B."/>
            <person name="Balaji A."/>
            <person name="Mukherjee J."/>
            <person name="Ozer E.A."/>
            <person name="Angarone M.P."/>
            <person name="Hauser A.R."/>
            <person name="Sichel J.S."/>
            <person name="Amponsah E."/>
            <person name="Kociolek L.K."/>
        </authorList>
    </citation>
    <scope>NUCLEOTIDE SEQUENCE</scope>
    <source>
        <strain evidence="3">NU1-AC-029v</strain>
    </source>
</reference>
<accession>A0AAP2UQ80</accession>
<dbReference type="EMBL" id="JAKTMA010000028">
    <property type="protein sequence ID" value="MCR0234123.1"/>
    <property type="molecule type" value="Genomic_DNA"/>
</dbReference>
<protein>
    <submittedName>
        <fullName evidence="3">ATP-binding protein</fullName>
    </submittedName>
</protein>
<keyword evidence="3" id="KW-0067">ATP-binding</keyword>